<dbReference type="AlphaFoldDB" id="A0A251SCR2"/>
<gene>
    <name evidence="4" type="primary">TRNH4</name>
    <name evidence="4" type="ORF">HannXRQ_Chr15g0496551</name>
    <name evidence="3" type="ORF">HanXRQr2_Chr15g0721251</name>
</gene>
<dbReference type="Proteomes" id="UP000215914">
    <property type="component" value="Chromosome 15"/>
</dbReference>
<keyword evidence="2 3" id="KW-0560">Oxidoreductase</keyword>
<evidence type="ECO:0000256" key="2">
    <source>
        <dbReference type="ARBA" id="ARBA00023002"/>
    </source>
</evidence>
<dbReference type="PRINTS" id="PR00080">
    <property type="entry name" value="SDRFAMILY"/>
</dbReference>
<dbReference type="Gene3D" id="3.40.50.720">
    <property type="entry name" value="NAD(P)-binding Rossmann-like Domain"/>
    <property type="match status" value="1"/>
</dbReference>
<name>A0A251SCR2_HELAN</name>
<dbReference type="STRING" id="4232.A0A251SCR2"/>
<dbReference type="PANTHER" id="PTHR42898:SF6">
    <property type="entry name" value="NADP-DEPENDENT MANNITOL DEHYDROGENASE"/>
    <property type="match status" value="1"/>
</dbReference>
<dbReference type="PRINTS" id="PR00081">
    <property type="entry name" value="GDHRDH"/>
</dbReference>
<dbReference type="InterPro" id="IPR020904">
    <property type="entry name" value="Sc_DH/Rdtase_CS"/>
</dbReference>
<sequence>MNTKAASVAAATENSKVTRSLRWSLAGMTALVTGGTRGIGYAVVEELAELGAAVHTCSRNQEELNRRLQEWSTKGFNVTGSVCDASCHPQRQQLLEKVSSIFNGKLNILINNVGTNIFKPTIEYTSEEYSTLMATNFESCFHFCQLAHPLLKASGVGSIVFMSSVAGQVHVFSGSVYGATKGAINQLTKNLACEWAKDNIRVNSVAPWFIKTPLVESMLSDKHFLDRVISATPLERPGEANEVSSMVAFLCMHAASHITGQTIVVDGGFTVNGFP</sequence>
<reference evidence="3" key="3">
    <citation type="submission" date="2020-06" db="EMBL/GenBank/DDBJ databases">
        <title>Helianthus annuus Genome sequencing and assembly Release 2.</title>
        <authorList>
            <person name="Gouzy J."/>
            <person name="Langlade N."/>
            <person name="Munos S."/>
        </authorList>
    </citation>
    <scope>NUCLEOTIDE SEQUENCE</scope>
    <source>
        <tissue evidence="3">Leaves</tissue>
    </source>
</reference>
<dbReference type="EMBL" id="MNCJ02000330">
    <property type="protein sequence ID" value="KAF5766930.1"/>
    <property type="molecule type" value="Genomic_DNA"/>
</dbReference>
<dbReference type="OMA" id="SIMETNV"/>
<dbReference type="FunFam" id="3.40.50.720:FF:000084">
    <property type="entry name" value="Short-chain dehydrogenase reductase"/>
    <property type="match status" value="1"/>
</dbReference>
<dbReference type="InterPro" id="IPR045000">
    <property type="entry name" value="TR"/>
</dbReference>
<dbReference type="InterPro" id="IPR036291">
    <property type="entry name" value="NAD(P)-bd_dom_sf"/>
</dbReference>
<organism evidence="4 5">
    <name type="scientific">Helianthus annuus</name>
    <name type="common">Common sunflower</name>
    <dbReference type="NCBI Taxonomy" id="4232"/>
    <lineage>
        <taxon>Eukaryota</taxon>
        <taxon>Viridiplantae</taxon>
        <taxon>Streptophyta</taxon>
        <taxon>Embryophyta</taxon>
        <taxon>Tracheophyta</taxon>
        <taxon>Spermatophyta</taxon>
        <taxon>Magnoliopsida</taxon>
        <taxon>eudicotyledons</taxon>
        <taxon>Gunneridae</taxon>
        <taxon>Pentapetalae</taxon>
        <taxon>asterids</taxon>
        <taxon>campanulids</taxon>
        <taxon>Asterales</taxon>
        <taxon>Asteraceae</taxon>
        <taxon>Asteroideae</taxon>
        <taxon>Heliantheae alliance</taxon>
        <taxon>Heliantheae</taxon>
        <taxon>Helianthus</taxon>
    </lineage>
</organism>
<keyword evidence="1" id="KW-0521">NADP</keyword>
<dbReference type="Gramene" id="mRNA:HanXRQr2_Chr15g0721251">
    <property type="protein sequence ID" value="mRNA:HanXRQr2_Chr15g0721251"/>
    <property type="gene ID" value="HanXRQr2_Chr15g0721251"/>
</dbReference>
<dbReference type="FunCoup" id="A0A251SCR2">
    <property type="interactions" value="908"/>
</dbReference>
<dbReference type="OrthoDB" id="417891at2759"/>
<dbReference type="SUPFAM" id="SSF51735">
    <property type="entry name" value="NAD(P)-binding Rossmann-fold domains"/>
    <property type="match status" value="1"/>
</dbReference>
<keyword evidence="5" id="KW-1185">Reference proteome</keyword>
<dbReference type="InParanoid" id="A0A251SCR2"/>
<dbReference type="GO" id="GO:0016616">
    <property type="term" value="F:oxidoreductase activity, acting on the CH-OH group of donors, NAD or NADP as acceptor"/>
    <property type="evidence" value="ECO:0007669"/>
    <property type="project" value="UniProtKB-ARBA"/>
</dbReference>
<dbReference type="InterPro" id="IPR002347">
    <property type="entry name" value="SDR_fam"/>
</dbReference>
<accession>A0A251SCR2</accession>
<dbReference type="PROSITE" id="PS00061">
    <property type="entry name" value="ADH_SHORT"/>
    <property type="match status" value="1"/>
</dbReference>
<dbReference type="EC" id="1.1.1.-" evidence="3"/>
<dbReference type="PANTHER" id="PTHR42898">
    <property type="entry name" value="TROPINONE REDUCTASE"/>
    <property type="match status" value="1"/>
</dbReference>
<reference evidence="3 5" key="1">
    <citation type="journal article" date="2017" name="Nature">
        <title>The sunflower genome provides insights into oil metabolism, flowering and Asterid evolution.</title>
        <authorList>
            <person name="Badouin H."/>
            <person name="Gouzy J."/>
            <person name="Grassa C.J."/>
            <person name="Murat F."/>
            <person name="Staton S.E."/>
            <person name="Cottret L."/>
            <person name="Lelandais-Briere C."/>
            <person name="Owens G.L."/>
            <person name="Carrere S."/>
            <person name="Mayjonade B."/>
            <person name="Legrand L."/>
            <person name="Gill N."/>
            <person name="Kane N.C."/>
            <person name="Bowers J.E."/>
            <person name="Hubner S."/>
            <person name="Bellec A."/>
            <person name="Berard A."/>
            <person name="Berges H."/>
            <person name="Blanchet N."/>
            <person name="Boniface M.C."/>
            <person name="Brunel D."/>
            <person name="Catrice O."/>
            <person name="Chaidir N."/>
            <person name="Claudel C."/>
            <person name="Donnadieu C."/>
            <person name="Faraut T."/>
            <person name="Fievet G."/>
            <person name="Helmstetter N."/>
            <person name="King M."/>
            <person name="Knapp S.J."/>
            <person name="Lai Z."/>
            <person name="Le Paslier M.C."/>
            <person name="Lippi Y."/>
            <person name="Lorenzon L."/>
            <person name="Mandel J.R."/>
            <person name="Marage G."/>
            <person name="Marchand G."/>
            <person name="Marquand E."/>
            <person name="Bret-Mestries E."/>
            <person name="Morien E."/>
            <person name="Nambeesan S."/>
            <person name="Nguyen T."/>
            <person name="Pegot-Espagnet P."/>
            <person name="Pouilly N."/>
            <person name="Raftis F."/>
            <person name="Sallet E."/>
            <person name="Schiex T."/>
            <person name="Thomas J."/>
            <person name="Vandecasteele C."/>
            <person name="Vares D."/>
            <person name="Vear F."/>
            <person name="Vautrin S."/>
            <person name="Crespi M."/>
            <person name="Mangin B."/>
            <person name="Burke J.M."/>
            <person name="Salse J."/>
            <person name="Munos S."/>
            <person name="Vincourt P."/>
            <person name="Rieseberg L.H."/>
            <person name="Langlade N.B."/>
        </authorList>
    </citation>
    <scope>NUCLEOTIDE SEQUENCE [LARGE SCALE GENOMIC DNA]</scope>
    <source>
        <strain evidence="5">cv. SF193</strain>
        <tissue evidence="3">Leaves</tissue>
    </source>
</reference>
<dbReference type="Pfam" id="PF13561">
    <property type="entry name" value="adh_short_C2"/>
    <property type="match status" value="1"/>
</dbReference>
<evidence type="ECO:0000313" key="5">
    <source>
        <dbReference type="Proteomes" id="UP000215914"/>
    </source>
</evidence>
<evidence type="ECO:0000256" key="1">
    <source>
        <dbReference type="ARBA" id="ARBA00022857"/>
    </source>
</evidence>
<dbReference type="EMBL" id="CM007904">
    <property type="protein sequence ID" value="OTF96654.1"/>
    <property type="molecule type" value="Genomic_DNA"/>
</dbReference>
<evidence type="ECO:0000313" key="4">
    <source>
        <dbReference type="EMBL" id="OTF96654.1"/>
    </source>
</evidence>
<reference evidence="4" key="2">
    <citation type="submission" date="2017-02" db="EMBL/GenBank/DDBJ databases">
        <title>Sunflower complete genome.</title>
        <authorList>
            <person name="Langlade N."/>
            <person name="Munos S."/>
        </authorList>
    </citation>
    <scope>NUCLEOTIDE SEQUENCE [LARGE SCALE GENOMIC DNA]</scope>
    <source>
        <tissue evidence="4">Leaves</tissue>
    </source>
</reference>
<proteinExistence type="predicted"/>
<evidence type="ECO:0000313" key="3">
    <source>
        <dbReference type="EMBL" id="KAF5766930.1"/>
    </source>
</evidence>
<protein>
    <submittedName>
        <fullName evidence="3">Oxidoreductase</fullName>
        <ecNumber evidence="3">1.1.1.-</ecNumber>
    </submittedName>
    <submittedName>
        <fullName evidence="4">Putative tropinone reductase</fullName>
    </submittedName>
</protein>